<evidence type="ECO:0000256" key="1">
    <source>
        <dbReference type="SAM" id="Phobius"/>
    </source>
</evidence>
<gene>
    <name evidence="2" type="ORF">JOC86_002368</name>
</gene>
<protein>
    <submittedName>
        <fullName evidence="2">Positive regulator of sigma E activity</fullName>
    </submittedName>
</protein>
<keyword evidence="1" id="KW-0812">Transmembrane</keyword>
<sequence>MVEVIYNILGLVILFYITWLFYYAIKNELLLDTIGAFVFIAFGMIVFRLLI</sequence>
<keyword evidence="3" id="KW-1185">Reference proteome</keyword>
<name>A0ABS2ND90_9BACI</name>
<evidence type="ECO:0000313" key="2">
    <source>
        <dbReference type="EMBL" id="MBM7585826.1"/>
    </source>
</evidence>
<feature type="transmembrane region" description="Helical" evidence="1">
    <location>
        <begin position="29"/>
        <end position="50"/>
    </location>
</feature>
<comment type="caution">
    <text evidence="2">The sequence shown here is derived from an EMBL/GenBank/DDBJ whole genome shotgun (WGS) entry which is preliminary data.</text>
</comment>
<evidence type="ECO:0000313" key="3">
    <source>
        <dbReference type="Proteomes" id="UP001646157"/>
    </source>
</evidence>
<keyword evidence="1" id="KW-1133">Transmembrane helix</keyword>
<dbReference type="EMBL" id="JAFBDZ010000002">
    <property type="protein sequence ID" value="MBM7585826.1"/>
    <property type="molecule type" value="Genomic_DNA"/>
</dbReference>
<dbReference type="Proteomes" id="UP001646157">
    <property type="component" value="Unassembled WGS sequence"/>
</dbReference>
<feature type="transmembrane region" description="Helical" evidence="1">
    <location>
        <begin position="6"/>
        <end position="22"/>
    </location>
</feature>
<proteinExistence type="predicted"/>
<accession>A0ABS2ND90</accession>
<keyword evidence="1" id="KW-0472">Membrane</keyword>
<reference evidence="2 3" key="1">
    <citation type="submission" date="2021-01" db="EMBL/GenBank/DDBJ databases">
        <title>Genomic Encyclopedia of Type Strains, Phase IV (KMG-IV): sequencing the most valuable type-strain genomes for metagenomic binning, comparative biology and taxonomic classification.</title>
        <authorList>
            <person name="Goeker M."/>
        </authorList>
    </citation>
    <scope>NUCLEOTIDE SEQUENCE [LARGE SCALE GENOMIC DNA]</scope>
    <source>
        <strain evidence="2 3">DSM 24834</strain>
    </source>
</reference>
<organism evidence="2 3">
    <name type="scientific">Rossellomorea pakistanensis</name>
    <dbReference type="NCBI Taxonomy" id="992288"/>
    <lineage>
        <taxon>Bacteria</taxon>
        <taxon>Bacillati</taxon>
        <taxon>Bacillota</taxon>
        <taxon>Bacilli</taxon>
        <taxon>Bacillales</taxon>
        <taxon>Bacillaceae</taxon>
        <taxon>Rossellomorea</taxon>
    </lineage>
</organism>